<protein>
    <submittedName>
        <fullName evidence="1">Uncharacterized protein</fullName>
    </submittedName>
</protein>
<gene>
    <name evidence="1" type="ORF">SAMEA3729809_01925</name>
</gene>
<dbReference type="Proteomes" id="UP000258928">
    <property type="component" value="Unassembled WGS sequence"/>
</dbReference>
<dbReference type="EMBL" id="UKAS01000004">
    <property type="protein sequence ID" value="SXF93208.1"/>
    <property type="molecule type" value="Genomic_DNA"/>
</dbReference>
<comment type="caution">
    <text evidence="1">The sequence shown here is derived from an EMBL/GenBank/DDBJ whole genome shotgun (WGS) entry which is preliminary data.</text>
</comment>
<accession>A0ABD7P4G2</accession>
<evidence type="ECO:0000313" key="2">
    <source>
        <dbReference type="Proteomes" id="UP000258928"/>
    </source>
</evidence>
<name>A0ABD7P4G2_KLEVA</name>
<proteinExistence type="predicted"/>
<reference evidence="1 2" key="1">
    <citation type="submission" date="2018-08" db="EMBL/GenBank/DDBJ databases">
        <authorList>
            <consortium name="Pathogen Informatics"/>
        </authorList>
    </citation>
    <scope>NUCLEOTIDE SEQUENCE [LARGE SCALE GENOMIC DNA]</scope>
    <source>
        <strain evidence="1 2">EuSCAPE_TR218</strain>
    </source>
</reference>
<sequence>MLKLFSTWAGTPSKDGVNDFAMMLSVGISYRASPANTNVGKANTIQHSIERICNLRYVIGIVKMITGLVV</sequence>
<dbReference type="AlphaFoldDB" id="A0ABD7P4G2"/>
<evidence type="ECO:0000313" key="1">
    <source>
        <dbReference type="EMBL" id="SXF93208.1"/>
    </source>
</evidence>
<organism evidence="1 2">
    <name type="scientific">Klebsiella variicola</name>
    <dbReference type="NCBI Taxonomy" id="244366"/>
    <lineage>
        <taxon>Bacteria</taxon>
        <taxon>Pseudomonadati</taxon>
        <taxon>Pseudomonadota</taxon>
        <taxon>Gammaproteobacteria</taxon>
        <taxon>Enterobacterales</taxon>
        <taxon>Enterobacteriaceae</taxon>
        <taxon>Klebsiella/Raoultella group</taxon>
        <taxon>Klebsiella</taxon>
        <taxon>Klebsiella pneumoniae complex</taxon>
    </lineage>
</organism>